<dbReference type="InterPro" id="IPR004107">
    <property type="entry name" value="Integrase_SAM-like_N"/>
</dbReference>
<accession>A0A3G6KA05</accession>
<evidence type="ECO:0000259" key="2">
    <source>
        <dbReference type="Pfam" id="PF14657"/>
    </source>
</evidence>
<sequence length="138" mass="15988">MNKKDIIKYQTASGKDRYKFIVYAGKDETTGKSIIIRKQGFKTLKEAKQAYLDVQQAILNGDYLPINQKRLTFKGLLELYLPLYAQTVKETSFYQFKRCMESKVLPVLGDVYLDKITPQLCQKAVNQWARERHKSGTV</sequence>
<name>A0A3G6KA05_LACDL</name>
<dbReference type="EMBL" id="CP031023">
    <property type="protein sequence ID" value="AZA15924.1"/>
    <property type="molecule type" value="Genomic_DNA"/>
</dbReference>
<dbReference type="Pfam" id="PF14659">
    <property type="entry name" value="Phage_int_SAM_3"/>
    <property type="match status" value="1"/>
</dbReference>
<dbReference type="Pfam" id="PF14657">
    <property type="entry name" value="Arm-DNA-bind_4"/>
    <property type="match status" value="1"/>
</dbReference>
<dbReference type="SUPFAM" id="SSF56349">
    <property type="entry name" value="DNA breaking-rejoining enzymes"/>
    <property type="match status" value="1"/>
</dbReference>
<dbReference type="InterPro" id="IPR010998">
    <property type="entry name" value="Integrase_recombinase_N"/>
</dbReference>
<dbReference type="Gene3D" id="1.10.150.130">
    <property type="match status" value="1"/>
</dbReference>
<evidence type="ECO:0000313" key="4">
    <source>
        <dbReference type="EMBL" id="AZA15924.1"/>
    </source>
</evidence>
<dbReference type="RefSeq" id="WP_051975812.1">
    <property type="nucleotide sequence ID" value="NZ_CP046131.1"/>
</dbReference>
<feature type="domain" description="Integrase SAM-like N-terminal" evidence="3">
    <location>
        <begin position="72"/>
        <end position="128"/>
    </location>
</feature>
<dbReference type="GO" id="GO:0015074">
    <property type="term" value="P:DNA integration"/>
    <property type="evidence" value="ECO:0007669"/>
    <property type="project" value="InterPro"/>
</dbReference>
<dbReference type="InterPro" id="IPR011010">
    <property type="entry name" value="DNA_brk_join_enz"/>
</dbReference>
<dbReference type="GO" id="GO:0003677">
    <property type="term" value="F:DNA binding"/>
    <property type="evidence" value="ECO:0007669"/>
    <property type="project" value="UniProtKB-KW"/>
</dbReference>
<evidence type="ECO:0000256" key="1">
    <source>
        <dbReference type="ARBA" id="ARBA00023125"/>
    </source>
</evidence>
<reference evidence="4" key="1">
    <citation type="submission" date="2018-07" db="EMBL/GenBank/DDBJ databases">
        <authorList>
            <person name="Somerville V."/>
        </authorList>
    </citation>
    <scope>NUCLEOTIDE SEQUENCE</scope>
    <source>
        <strain evidence="4">NWC_2_2</strain>
    </source>
</reference>
<gene>
    <name evidence="4" type="ORF">DQL93_04710</name>
</gene>
<evidence type="ECO:0008006" key="5">
    <source>
        <dbReference type="Google" id="ProtNLM"/>
    </source>
</evidence>
<protein>
    <recommendedName>
        <fullName evidence="5">Integrase</fullName>
    </recommendedName>
</protein>
<organism evidence="4">
    <name type="scientific">Lactobacillus delbrueckii subsp. lactis</name>
    <dbReference type="NCBI Taxonomy" id="29397"/>
    <lineage>
        <taxon>Bacteria</taxon>
        <taxon>Bacillati</taxon>
        <taxon>Bacillota</taxon>
        <taxon>Bacilli</taxon>
        <taxon>Lactobacillales</taxon>
        <taxon>Lactobacillaceae</taxon>
        <taxon>Lactobacillus</taxon>
    </lineage>
</organism>
<evidence type="ECO:0000259" key="3">
    <source>
        <dbReference type="Pfam" id="PF14659"/>
    </source>
</evidence>
<feature type="domain" description="AP2-like integrase N-terminal" evidence="2">
    <location>
        <begin position="17"/>
        <end position="61"/>
    </location>
</feature>
<keyword evidence="1" id="KW-0238">DNA-binding</keyword>
<dbReference type="InterPro" id="IPR028259">
    <property type="entry name" value="AP2-like_int_N"/>
</dbReference>
<dbReference type="AlphaFoldDB" id="A0A3G6KA05"/>
<proteinExistence type="predicted"/>